<protein>
    <submittedName>
        <fullName evidence="1">Uncharacterized protein</fullName>
    </submittedName>
</protein>
<dbReference type="Proteomes" id="UP001230649">
    <property type="component" value="Unassembled WGS sequence"/>
</dbReference>
<organism evidence="1 2">
    <name type="scientific">Naganishia adeliensis</name>
    <dbReference type="NCBI Taxonomy" id="92952"/>
    <lineage>
        <taxon>Eukaryota</taxon>
        <taxon>Fungi</taxon>
        <taxon>Dikarya</taxon>
        <taxon>Basidiomycota</taxon>
        <taxon>Agaricomycotina</taxon>
        <taxon>Tremellomycetes</taxon>
        <taxon>Filobasidiales</taxon>
        <taxon>Filobasidiaceae</taxon>
        <taxon>Naganishia</taxon>
    </lineage>
</organism>
<gene>
    <name evidence="1" type="ORF">QFC20_005436</name>
</gene>
<dbReference type="EMBL" id="JASBWS010000075">
    <property type="protein sequence ID" value="KAJ9100370.1"/>
    <property type="molecule type" value="Genomic_DNA"/>
</dbReference>
<comment type="caution">
    <text evidence="1">The sequence shown here is derived from an EMBL/GenBank/DDBJ whole genome shotgun (WGS) entry which is preliminary data.</text>
</comment>
<keyword evidence="2" id="KW-1185">Reference proteome</keyword>
<proteinExistence type="predicted"/>
<reference evidence="1" key="1">
    <citation type="submission" date="2023-04" db="EMBL/GenBank/DDBJ databases">
        <title>Draft Genome sequencing of Naganishia species isolated from polar environments using Oxford Nanopore Technology.</title>
        <authorList>
            <person name="Leo P."/>
            <person name="Venkateswaran K."/>
        </authorList>
    </citation>
    <scope>NUCLEOTIDE SEQUENCE</scope>
    <source>
        <strain evidence="1">MNA-CCFEE 5262</strain>
    </source>
</reference>
<sequence length="278" mass="30538">MVPVGANGIGEAYVRALVKAGVHVVFGDLDVAGGQKLEAELTGTKFVKCDTTSWEDQVALFSAAKSFSPTASIHYVVANAGITRQDDVFTYNPLGPEKPDLKIIDVNINGVLYTTKLATHYFISQNGEVESDKQEDTCLVLISSGAGYLDCPGAPQYQATKYGMRGVMHSLRRTAHHYGSRVNIIAPWYVETKILSKEAFDHVKSLGVEFATLADAGDCLLKIVSDKQMNGHSLFLSPRKWAPRGYQDLALDDYEDELLKEITRDQLKGSEAEEKLFL</sequence>
<accession>A0ACC2VMR1</accession>
<evidence type="ECO:0000313" key="1">
    <source>
        <dbReference type="EMBL" id="KAJ9100370.1"/>
    </source>
</evidence>
<evidence type="ECO:0000313" key="2">
    <source>
        <dbReference type="Proteomes" id="UP001230649"/>
    </source>
</evidence>
<name>A0ACC2VMR1_9TREE</name>